<protein>
    <submittedName>
        <fullName evidence="1">Uncharacterized protein</fullName>
    </submittedName>
</protein>
<organism evidence="1 3">
    <name type="scientific">Athelia psychrophila</name>
    <dbReference type="NCBI Taxonomy" id="1759441"/>
    <lineage>
        <taxon>Eukaryota</taxon>
        <taxon>Fungi</taxon>
        <taxon>Dikarya</taxon>
        <taxon>Basidiomycota</taxon>
        <taxon>Agaricomycotina</taxon>
        <taxon>Agaricomycetes</taxon>
        <taxon>Agaricomycetidae</taxon>
        <taxon>Atheliales</taxon>
        <taxon>Atheliaceae</taxon>
        <taxon>Athelia</taxon>
    </lineage>
</organism>
<dbReference type="EMBL" id="KV417684">
    <property type="protein sequence ID" value="KZP10239.1"/>
    <property type="molecule type" value="Genomic_DNA"/>
</dbReference>
<dbReference type="Proteomes" id="UP000076532">
    <property type="component" value="Unassembled WGS sequence"/>
</dbReference>
<dbReference type="AlphaFoldDB" id="A0A165Z593"/>
<proteinExistence type="predicted"/>
<evidence type="ECO:0000313" key="3">
    <source>
        <dbReference type="Proteomes" id="UP000076532"/>
    </source>
</evidence>
<feature type="non-terminal residue" evidence="1">
    <location>
        <position position="217"/>
    </location>
</feature>
<name>A0A165Z593_9AGAM</name>
<gene>
    <name evidence="2" type="ORF">FIBSPDRAFT_933675</name>
    <name evidence="1" type="ORF">FIBSPDRAFT_938152</name>
</gene>
<evidence type="ECO:0000313" key="2">
    <source>
        <dbReference type="EMBL" id="KZP18077.1"/>
    </source>
</evidence>
<accession>A0A165Z593</accession>
<sequence>MIFATAIDVCALGDLPHPSASRELTHLFVLKIDGKKVLDSTKVPRESLKWEEQQLFHFTPSSKIDIAIHRRSRAFGWRKPVKVVEYSGRGMDFLDTEQELVAKSGNSRLVVKFHLFAESHGNSMRAVEEEMSQLADVNGVNAALMVPATATSQASEQSHRTLSSDEVMFPSKISGLESCDGRQNGNRAEVSFTTSCTSGNATIQNAGGNIVNNTFNG</sequence>
<keyword evidence="3" id="KW-1185">Reference proteome</keyword>
<reference evidence="1 3" key="1">
    <citation type="journal article" date="2016" name="Mol. Biol. Evol.">
        <title>Comparative Genomics of Early-Diverging Mushroom-Forming Fungi Provides Insights into the Origins of Lignocellulose Decay Capabilities.</title>
        <authorList>
            <person name="Nagy L.G."/>
            <person name="Riley R."/>
            <person name="Tritt A."/>
            <person name="Adam C."/>
            <person name="Daum C."/>
            <person name="Floudas D."/>
            <person name="Sun H."/>
            <person name="Yadav J.S."/>
            <person name="Pangilinan J."/>
            <person name="Larsson K.H."/>
            <person name="Matsuura K."/>
            <person name="Barry K."/>
            <person name="Labutti K."/>
            <person name="Kuo R."/>
            <person name="Ohm R.A."/>
            <person name="Bhattacharya S.S."/>
            <person name="Shirouzu T."/>
            <person name="Yoshinaga Y."/>
            <person name="Martin F.M."/>
            <person name="Grigoriev I.V."/>
            <person name="Hibbett D.S."/>
        </authorList>
    </citation>
    <scope>NUCLEOTIDE SEQUENCE [LARGE SCALE GENOMIC DNA]</scope>
    <source>
        <strain evidence="1 3">CBS 109695</strain>
    </source>
</reference>
<dbReference type="EMBL" id="KV417576">
    <property type="protein sequence ID" value="KZP18077.1"/>
    <property type="molecule type" value="Genomic_DNA"/>
</dbReference>
<evidence type="ECO:0000313" key="1">
    <source>
        <dbReference type="EMBL" id="KZP10239.1"/>
    </source>
</evidence>
<dbReference type="OrthoDB" id="163438at2759"/>